<dbReference type="RefSeq" id="XP_026612166.1">
    <property type="nucleotide sequence ID" value="XM_026754752.1"/>
</dbReference>
<feature type="region of interest" description="Disordered" evidence="1">
    <location>
        <begin position="40"/>
        <end position="65"/>
    </location>
</feature>
<keyword evidence="3" id="KW-1185">Reference proteome</keyword>
<dbReference type="OrthoDB" id="5288318at2759"/>
<evidence type="ECO:0000313" key="2">
    <source>
        <dbReference type="EMBL" id="RHZ48948.1"/>
    </source>
</evidence>
<sequence>MVVFVDHDHDVFNRHRFLGAHDDTYQAYLLPDKPALSKLKGISSDPSNLPENDHPADSMHGRTKHDGSHEILNRNGFSAALSCYPIVKEIARQVDLNTLYALSRTCRQFYANLAPYRHQLVKQTLRCENEYIETLSDLLDGSAAIPDSVKSVLRLMCSGYGSGVSEMLQDRMQELRHQIPYQKYAQKSRSSSMYHLPNGTLGGPSDLEYFQYNYF</sequence>
<name>A0A397GGY7_ASPTH</name>
<dbReference type="Proteomes" id="UP000215305">
    <property type="component" value="Unassembled WGS sequence"/>
</dbReference>
<reference evidence="2" key="1">
    <citation type="submission" date="2018-08" db="EMBL/GenBank/DDBJ databases">
        <title>Draft genome sequence of azole-resistant Aspergillus thermomutatus (Neosartorya pseudofischeri) strain HMR AF 39, isolated from a human nasal aspirate.</title>
        <authorList>
            <person name="Parent-Michaud M."/>
            <person name="Dufresne P.J."/>
            <person name="Fournier E."/>
            <person name="Martineau C."/>
            <person name="Moreira S."/>
            <person name="Perkins V."/>
            <person name="De Repentigny L."/>
            <person name="Dufresne S.F."/>
        </authorList>
    </citation>
    <scope>NUCLEOTIDE SEQUENCE [LARGE SCALE GENOMIC DNA]</scope>
    <source>
        <strain evidence="2">HMR AF 39</strain>
    </source>
</reference>
<dbReference type="AlphaFoldDB" id="A0A397GGY7"/>
<protein>
    <recommendedName>
        <fullName evidence="4">F-box domain-containing protein</fullName>
    </recommendedName>
</protein>
<accession>A0A397GGY7</accession>
<dbReference type="STRING" id="41047.A0A397GGY7"/>
<dbReference type="EMBL" id="NKHU02000187">
    <property type="protein sequence ID" value="RHZ48948.1"/>
    <property type="molecule type" value="Genomic_DNA"/>
</dbReference>
<evidence type="ECO:0000256" key="1">
    <source>
        <dbReference type="SAM" id="MobiDB-lite"/>
    </source>
</evidence>
<comment type="caution">
    <text evidence="2">The sequence shown here is derived from an EMBL/GenBank/DDBJ whole genome shotgun (WGS) entry which is preliminary data.</text>
</comment>
<evidence type="ECO:0008006" key="4">
    <source>
        <dbReference type="Google" id="ProtNLM"/>
    </source>
</evidence>
<dbReference type="GeneID" id="38123107"/>
<feature type="compositionally biased region" description="Basic and acidic residues" evidence="1">
    <location>
        <begin position="51"/>
        <end position="65"/>
    </location>
</feature>
<gene>
    <name evidence="2" type="ORF">CDV56_101133</name>
</gene>
<dbReference type="VEuPathDB" id="FungiDB:CDV56_101133"/>
<proteinExistence type="predicted"/>
<evidence type="ECO:0000313" key="3">
    <source>
        <dbReference type="Proteomes" id="UP000215305"/>
    </source>
</evidence>
<organism evidence="2 3">
    <name type="scientific">Aspergillus thermomutatus</name>
    <name type="common">Neosartorya pseudofischeri</name>
    <dbReference type="NCBI Taxonomy" id="41047"/>
    <lineage>
        <taxon>Eukaryota</taxon>
        <taxon>Fungi</taxon>
        <taxon>Dikarya</taxon>
        <taxon>Ascomycota</taxon>
        <taxon>Pezizomycotina</taxon>
        <taxon>Eurotiomycetes</taxon>
        <taxon>Eurotiomycetidae</taxon>
        <taxon>Eurotiales</taxon>
        <taxon>Aspergillaceae</taxon>
        <taxon>Aspergillus</taxon>
        <taxon>Aspergillus subgen. Fumigati</taxon>
    </lineage>
</organism>